<evidence type="ECO:0000256" key="5">
    <source>
        <dbReference type="ARBA" id="ARBA00023104"/>
    </source>
</evidence>
<dbReference type="GO" id="GO:0039666">
    <property type="term" value="P:virion attachment to host cell pilus"/>
    <property type="evidence" value="ECO:0007669"/>
    <property type="project" value="UniProtKB-KW"/>
</dbReference>
<evidence type="ECO:0000256" key="4">
    <source>
        <dbReference type="ARBA" id="ARBA00022844"/>
    </source>
</evidence>
<gene>
    <name evidence="8" type="primary">SRR6960509_9_1</name>
</gene>
<evidence type="ECO:0000256" key="7">
    <source>
        <dbReference type="ARBA" id="ARBA00035110"/>
    </source>
</evidence>
<dbReference type="KEGG" id="vg:80398486"/>
<dbReference type="Pfam" id="PF03863">
    <property type="entry name" value="Phage_mat-A"/>
    <property type="match status" value="1"/>
</dbReference>
<comment type="subcellular location">
    <subcellularLocation>
        <location evidence="1">Virion</location>
    </subcellularLocation>
</comment>
<dbReference type="GeneID" id="80398486"/>
<evidence type="ECO:0000256" key="2">
    <source>
        <dbReference type="ARBA" id="ARBA00022581"/>
    </source>
</evidence>
<keyword evidence="4" id="KW-0946">Virion</keyword>
<dbReference type="RefSeq" id="YP_010769460.1">
    <property type="nucleotide sequence ID" value="NC_073982.1"/>
</dbReference>
<dbReference type="Proteomes" id="UP000680673">
    <property type="component" value="Segment"/>
</dbReference>
<keyword evidence="6" id="KW-1160">Virus entry into host cell</keyword>
<keyword evidence="5" id="KW-1175">Viral attachment to host cell pilus</keyword>
<evidence type="ECO:0000313" key="8">
    <source>
        <dbReference type="EMBL" id="DAD52580.1"/>
    </source>
</evidence>
<sequence>MPVSSAYGCIYQDETTFNGINIGKNGPTPKISVRMDLSTPENHKRVRPSDLLSNPTSYQKHLVTQRWGQYGKVYAAGGIRTVTQDGSAGYFPYDQLVVHHPPEPPNVINRALVKLKEDRVNLGTMLGEYRQTAGLFAHVGSRLIYAYSKAKHGLIAEAVKSLGQAAAPSRDGARRVTKKYGGKRYDGLRGGHSFSNAWLQYHFGVEQLVKDLKKAVDELTGKLKTLPDPILRATATSRSSQDQIYLVGGYKVSYYSVWKDKYTVVGWCDATELRELSNHGLTSPFALAWELTLLSWAVDYVVKVGEWLEALDVPMQFKRLVAWKSTSKRGTGVSLPFQPSNPAEKWTQMPKAEVHWRFTSRTVLAPSASPPRWKPSPSAVHIASITALAKQMLNNRR</sequence>
<dbReference type="InterPro" id="IPR005563">
    <property type="entry name" value="A_protein"/>
</dbReference>
<protein>
    <submittedName>
        <fullName evidence="8">Maturation protein</fullName>
    </submittedName>
</protein>
<accession>A0A8S5L576</accession>
<name>A0A8S5L576_9VIRU</name>
<dbReference type="GO" id="GO:0044423">
    <property type="term" value="C:virion component"/>
    <property type="evidence" value="ECO:0007669"/>
    <property type="project" value="UniProtKB-KW"/>
</dbReference>
<dbReference type="EMBL" id="BK014146">
    <property type="protein sequence ID" value="DAD52580.1"/>
    <property type="molecule type" value="Genomic_RNA"/>
</dbReference>
<reference evidence="8" key="1">
    <citation type="submission" date="2020-09" db="EMBL/GenBank/DDBJ databases">
        <title>Leviviricetes taxonomy.</title>
        <authorList>
            <person name="Stockdale S.R."/>
            <person name="Callanan J."/>
            <person name="Adriaenssens E.M."/>
            <person name="Kuhn J.H."/>
            <person name="Rumnieks J."/>
            <person name="Shkoporov A."/>
            <person name="Draper L.A."/>
            <person name="Ross P."/>
            <person name="Hill C."/>
        </authorList>
    </citation>
    <scope>NUCLEOTIDE SEQUENCE</scope>
</reference>
<organism evidence="8 9">
    <name type="scientific">ssRNA phage SRR6960509_9</name>
    <dbReference type="NCBI Taxonomy" id="2786536"/>
    <lineage>
        <taxon>Viruses</taxon>
        <taxon>Riboviria</taxon>
        <taxon>Orthornavirae</taxon>
        <taxon>Lenarviricota</taxon>
        <taxon>Leviviricetes</taxon>
        <taxon>Norzivirales</taxon>
        <taxon>Fiersviridae</taxon>
        <taxon>Konkivirus</taxon>
        <taxon>Konkivirus lutihabitans</taxon>
    </lineage>
</organism>
<keyword evidence="9" id="KW-1185">Reference proteome</keyword>
<proteinExistence type="inferred from homology"/>
<keyword evidence="3" id="KW-1161">Viral attachment to host cell</keyword>
<keyword evidence="2" id="KW-0945">Host-virus interaction</keyword>
<evidence type="ECO:0000256" key="3">
    <source>
        <dbReference type="ARBA" id="ARBA00022804"/>
    </source>
</evidence>
<evidence type="ECO:0000256" key="6">
    <source>
        <dbReference type="ARBA" id="ARBA00023296"/>
    </source>
</evidence>
<comment type="similarity">
    <text evidence="7">Belongs to the Leviviricetes maturation protein family.</text>
</comment>
<evidence type="ECO:0000313" key="9">
    <source>
        <dbReference type="Proteomes" id="UP000680673"/>
    </source>
</evidence>
<evidence type="ECO:0000256" key="1">
    <source>
        <dbReference type="ARBA" id="ARBA00004328"/>
    </source>
</evidence>